<name>A0A853BP82_9ACTN</name>
<proteinExistence type="predicted"/>
<organism evidence="3 4">
    <name type="scientific">Streptomonospora nanhaiensis</name>
    <dbReference type="NCBI Taxonomy" id="1323731"/>
    <lineage>
        <taxon>Bacteria</taxon>
        <taxon>Bacillati</taxon>
        <taxon>Actinomycetota</taxon>
        <taxon>Actinomycetes</taxon>
        <taxon>Streptosporangiales</taxon>
        <taxon>Nocardiopsidaceae</taxon>
        <taxon>Streptomonospora</taxon>
    </lineage>
</organism>
<evidence type="ECO:0000313" key="4">
    <source>
        <dbReference type="Proteomes" id="UP000575985"/>
    </source>
</evidence>
<sequence>MSNKFDWQDNIPTQSEETRAEHRSAPGRADSPGHGPDGADSGCDRSYHFFGSGPNAPAYVCRDGEHPQWLLTVADTACALNVSVRTVRELIACGDLASVKIRRNRRIEWRALRSYIERQARVAENPRPADDRA</sequence>
<dbReference type="Pfam" id="PF12728">
    <property type="entry name" value="HTH_17"/>
    <property type="match status" value="1"/>
</dbReference>
<protein>
    <submittedName>
        <fullName evidence="3">Excisionase family DNA binding protein</fullName>
    </submittedName>
</protein>
<dbReference type="GO" id="GO:0003677">
    <property type="term" value="F:DNA binding"/>
    <property type="evidence" value="ECO:0007669"/>
    <property type="project" value="InterPro"/>
</dbReference>
<dbReference type="Proteomes" id="UP000575985">
    <property type="component" value="Unassembled WGS sequence"/>
</dbReference>
<dbReference type="InterPro" id="IPR010093">
    <property type="entry name" value="SinI_DNA-bd"/>
</dbReference>
<dbReference type="EMBL" id="JACCFO010000001">
    <property type="protein sequence ID" value="NYI96456.1"/>
    <property type="molecule type" value="Genomic_DNA"/>
</dbReference>
<reference evidence="3 4" key="1">
    <citation type="submission" date="2020-07" db="EMBL/GenBank/DDBJ databases">
        <title>Sequencing the genomes of 1000 actinobacteria strains.</title>
        <authorList>
            <person name="Klenk H.-P."/>
        </authorList>
    </citation>
    <scope>NUCLEOTIDE SEQUENCE [LARGE SCALE GENOMIC DNA]</scope>
    <source>
        <strain evidence="3 4">DSM 45927</strain>
    </source>
</reference>
<comment type="caution">
    <text evidence="3">The sequence shown here is derived from an EMBL/GenBank/DDBJ whole genome shotgun (WGS) entry which is preliminary data.</text>
</comment>
<dbReference type="RefSeq" id="WP_179767817.1">
    <property type="nucleotide sequence ID" value="NZ_JACCFO010000001.1"/>
</dbReference>
<gene>
    <name evidence="3" type="ORF">HNR12_002733</name>
</gene>
<accession>A0A853BP82</accession>
<dbReference type="NCBIfam" id="TIGR01764">
    <property type="entry name" value="excise"/>
    <property type="match status" value="1"/>
</dbReference>
<feature type="domain" description="Helix-turn-helix" evidence="2">
    <location>
        <begin position="70"/>
        <end position="119"/>
    </location>
</feature>
<evidence type="ECO:0000259" key="2">
    <source>
        <dbReference type="Pfam" id="PF12728"/>
    </source>
</evidence>
<keyword evidence="4" id="KW-1185">Reference proteome</keyword>
<evidence type="ECO:0000313" key="3">
    <source>
        <dbReference type="EMBL" id="NYI96456.1"/>
    </source>
</evidence>
<dbReference type="InterPro" id="IPR041657">
    <property type="entry name" value="HTH_17"/>
</dbReference>
<dbReference type="AlphaFoldDB" id="A0A853BP82"/>
<feature type="region of interest" description="Disordered" evidence="1">
    <location>
        <begin position="1"/>
        <end position="47"/>
    </location>
</feature>
<feature type="compositionally biased region" description="Polar residues" evidence="1">
    <location>
        <begin position="1"/>
        <end position="15"/>
    </location>
</feature>
<evidence type="ECO:0000256" key="1">
    <source>
        <dbReference type="SAM" id="MobiDB-lite"/>
    </source>
</evidence>